<reference evidence="1 2" key="1">
    <citation type="submission" date="2020-08" db="EMBL/GenBank/DDBJ databases">
        <title>Acidobacteriota in marine sediments use diverse sulfur dissimilation pathways.</title>
        <authorList>
            <person name="Wasmund K."/>
        </authorList>
    </citation>
    <scope>NUCLEOTIDE SEQUENCE [LARGE SCALE GENOMIC DNA]</scope>
    <source>
        <strain evidence="1">MAG AM4</strain>
    </source>
</reference>
<accession>A0A8J6Y9H3</accession>
<proteinExistence type="predicted"/>
<evidence type="ECO:0000313" key="2">
    <source>
        <dbReference type="Proteomes" id="UP000648239"/>
    </source>
</evidence>
<organism evidence="1 2">
    <name type="scientific">Candidatus Polarisedimenticola svalbardensis</name>
    <dbReference type="NCBI Taxonomy" id="2886004"/>
    <lineage>
        <taxon>Bacteria</taxon>
        <taxon>Pseudomonadati</taxon>
        <taxon>Acidobacteriota</taxon>
        <taxon>Candidatus Polarisedimenticolia</taxon>
        <taxon>Candidatus Polarisedimenticolales</taxon>
        <taxon>Candidatus Polarisedimenticolaceae</taxon>
        <taxon>Candidatus Polarisedimenticola</taxon>
    </lineage>
</organism>
<comment type="caution">
    <text evidence="1">The sequence shown here is derived from an EMBL/GenBank/DDBJ whole genome shotgun (WGS) entry which is preliminary data.</text>
</comment>
<gene>
    <name evidence="1" type="ORF">IFK94_12180</name>
</gene>
<dbReference type="Proteomes" id="UP000648239">
    <property type="component" value="Unassembled WGS sequence"/>
</dbReference>
<sequence>MTADKEPKSAFEIAMERIRAKDRAAGIDAPKTLTDKQKQQIAELRAEGKAKLAELEIFRGGKIAEAAGDPEKLAQVEEHYRIDRERIQSRMETEIGKVKG</sequence>
<name>A0A8J6Y9H3_9BACT</name>
<dbReference type="EMBL" id="JACXWD010000047">
    <property type="protein sequence ID" value="MBD3868876.1"/>
    <property type="molecule type" value="Genomic_DNA"/>
</dbReference>
<dbReference type="AlphaFoldDB" id="A0A8J6Y9H3"/>
<evidence type="ECO:0000313" key="1">
    <source>
        <dbReference type="EMBL" id="MBD3868876.1"/>
    </source>
</evidence>
<protein>
    <submittedName>
        <fullName evidence="1">Uncharacterized protein</fullName>
    </submittedName>
</protein>